<keyword evidence="2" id="KW-1185">Reference proteome</keyword>
<reference evidence="2" key="1">
    <citation type="journal article" date="2013" name="Science">
        <title>The Amborella genome and the evolution of flowering plants.</title>
        <authorList>
            <consortium name="Amborella Genome Project"/>
        </authorList>
    </citation>
    <scope>NUCLEOTIDE SEQUENCE [LARGE SCALE GENOMIC DNA]</scope>
</reference>
<dbReference type="Proteomes" id="UP000017836">
    <property type="component" value="Unassembled WGS sequence"/>
</dbReference>
<evidence type="ECO:0000313" key="2">
    <source>
        <dbReference type="Proteomes" id="UP000017836"/>
    </source>
</evidence>
<protein>
    <submittedName>
        <fullName evidence="1">Uncharacterized protein</fullName>
    </submittedName>
</protein>
<dbReference type="AlphaFoldDB" id="W1P7I7"/>
<dbReference type="EMBL" id="KI394353">
    <property type="protein sequence ID" value="ERN03556.1"/>
    <property type="molecule type" value="Genomic_DNA"/>
</dbReference>
<organism evidence="1 2">
    <name type="scientific">Amborella trichopoda</name>
    <dbReference type="NCBI Taxonomy" id="13333"/>
    <lineage>
        <taxon>Eukaryota</taxon>
        <taxon>Viridiplantae</taxon>
        <taxon>Streptophyta</taxon>
        <taxon>Embryophyta</taxon>
        <taxon>Tracheophyta</taxon>
        <taxon>Spermatophyta</taxon>
        <taxon>Magnoliopsida</taxon>
        <taxon>Amborellales</taxon>
        <taxon>Amborellaceae</taxon>
        <taxon>Amborella</taxon>
    </lineage>
</organism>
<name>W1P7I7_AMBTC</name>
<evidence type="ECO:0000313" key="1">
    <source>
        <dbReference type="EMBL" id="ERN03556.1"/>
    </source>
</evidence>
<accession>W1P7I7</accession>
<proteinExistence type="predicted"/>
<gene>
    <name evidence="1" type="ORF">AMTR_s00042p00026190</name>
</gene>
<sequence>MGREFISRGQGEGIEIVGRRVTKGRREEEMRWVEVEDKRRGPKALALVGGWPMRREEGEQGCCLRRGRGTQAGEGGHLNLANGMRFPAGYMEEVVGLSGAGEITRGF</sequence>
<dbReference type="HOGENOM" id="CLU_2213469_0_0_1"/>
<dbReference type="Gramene" id="ERN03556">
    <property type="protein sequence ID" value="ERN03556"/>
    <property type="gene ID" value="AMTR_s00042p00026190"/>
</dbReference>